<organism evidence="2 3">
    <name type="scientific">candidate division WWE3 bacterium</name>
    <dbReference type="NCBI Taxonomy" id="2053526"/>
    <lineage>
        <taxon>Bacteria</taxon>
        <taxon>Katanobacteria</taxon>
    </lineage>
</organism>
<dbReference type="NCBIfam" id="NF004051">
    <property type="entry name" value="PRK05571.1"/>
    <property type="match status" value="1"/>
</dbReference>
<dbReference type="SUPFAM" id="SSF89623">
    <property type="entry name" value="Ribose/Galactose isomerase RpiB/AlsB"/>
    <property type="match status" value="1"/>
</dbReference>
<evidence type="ECO:0000313" key="2">
    <source>
        <dbReference type="EMBL" id="HAZ29355.1"/>
    </source>
</evidence>
<dbReference type="EMBL" id="DNHX01000008">
    <property type="protein sequence ID" value="HAZ29355.1"/>
    <property type="molecule type" value="Genomic_DNA"/>
</dbReference>
<dbReference type="AlphaFoldDB" id="A0A351JST5"/>
<evidence type="ECO:0000256" key="1">
    <source>
        <dbReference type="ARBA" id="ARBA00008754"/>
    </source>
</evidence>
<protein>
    <submittedName>
        <fullName evidence="2">Ribose-5-phosphate isomerase</fullName>
        <ecNumber evidence="2">5.3.1.6</ecNumber>
    </submittedName>
</protein>
<dbReference type="NCBIfam" id="TIGR00689">
    <property type="entry name" value="rpiB_lacA_lacB"/>
    <property type="match status" value="1"/>
</dbReference>
<evidence type="ECO:0000313" key="3">
    <source>
        <dbReference type="Proteomes" id="UP000264072"/>
    </source>
</evidence>
<gene>
    <name evidence="2" type="ORF">DCY43_01180</name>
</gene>
<dbReference type="EC" id="5.3.1.6" evidence="2"/>
<dbReference type="PIRSF" id="PIRSF005384">
    <property type="entry name" value="RpiB_LacA_B"/>
    <property type="match status" value="1"/>
</dbReference>
<sequence length="166" mass="18401">MISSQRRNLMTKVLIASDHAGFELKKFLVQALTTAGYQTYDLGPFNYNEDDDYPLFVKTTVAKFFTDPTNTTGILICRNGVGVCAIANKYKGVRCALSWNPVHAESAKNDDNANFLALGADYLDPAQAYAICQRFLQTSFSASARHIRRLVQYANLGSTYDNSGHL</sequence>
<accession>A0A351JST5</accession>
<name>A0A351JST5_UNCKA</name>
<dbReference type="Gene3D" id="3.40.1400.10">
    <property type="entry name" value="Sugar-phosphate isomerase, RpiB/LacA/LacB"/>
    <property type="match status" value="1"/>
</dbReference>
<dbReference type="InterPro" id="IPR036569">
    <property type="entry name" value="RpiB_LacA_LacB_sf"/>
</dbReference>
<dbReference type="InterPro" id="IPR003500">
    <property type="entry name" value="RpiB_LacA_LacB"/>
</dbReference>
<dbReference type="GO" id="GO:0005975">
    <property type="term" value="P:carbohydrate metabolic process"/>
    <property type="evidence" value="ECO:0007669"/>
    <property type="project" value="InterPro"/>
</dbReference>
<dbReference type="Pfam" id="PF02502">
    <property type="entry name" value="LacAB_rpiB"/>
    <property type="match status" value="1"/>
</dbReference>
<dbReference type="PANTHER" id="PTHR30345">
    <property type="entry name" value="RIBOSE-5-PHOSPHATE ISOMERASE B"/>
    <property type="match status" value="1"/>
</dbReference>
<comment type="similarity">
    <text evidence="1">Belongs to the LacAB/RpiB family.</text>
</comment>
<dbReference type="PANTHER" id="PTHR30345:SF0">
    <property type="entry name" value="DNA DAMAGE-REPAIR_TOLERATION PROTEIN DRT102"/>
    <property type="match status" value="1"/>
</dbReference>
<comment type="caution">
    <text evidence="2">The sequence shown here is derived from an EMBL/GenBank/DDBJ whole genome shotgun (WGS) entry which is preliminary data.</text>
</comment>
<keyword evidence="2" id="KW-0413">Isomerase</keyword>
<dbReference type="GO" id="GO:0004751">
    <property type="term" value="F:ribose-5-phosphate isomerase activity"/>
    <property type="evidence" value="ECO:0007669"/>
    <property type="project" value="UniProtKB-EC"/>
</dbReference>
<dbReference type="Proteomes" id="UP000264072">
    <property type="component" value="Unassembled WGS sequence"/>
</dbReference>
<proteinExistence type="inferred from homology"/>
<reference evidence="2 3" key="1">
    <citation type="journal article" date="2018" name="Nat. Biotechnol.">
        <title>A standardized bacterial taxonomy based on genome phylogeny substantially revises the tree of life.</title>
        <authorList>
            <person name="Parks D.H."/>
            <person name="Chuvochina M."/>
            <person name="Waite D.W."/>
            <person name="Rinke C."/>
            <person name="Skarshewski A."/>
            <person name="Chaumeil P.A."/>
            <person name="Hugenholtz P."/>
        </authorList>
    </citation>
    <scope>NUCLEOTIDE SEQUENCE [LARGE SCALE GENOMIC DNA]</scope>
    <source>
        <strain evidence="2">UBA10185</strain>
    </source>
</reference>